<dbReference type="InterPro" id="IPR000387">
    <property type="entry name" value="Tyr_Pase_dom"/>
</dbReference>
<dbReference type="Proteomes" id="UP000008068">
    <property type="component" value="Unassembled WGS sequence"/>
</dbReference>
<dbReference type="InterPro" id="IPR029021">
    <property type="entry name" value="Prot-tyrosine_phosphatase-like"/>
</dbReference>
<evidence type="ECO:0000313" key="5">
    <source>
        <dbReference type="Proteomes" id="UP000008068"/>
    </source>
</evidence>
<dbReference type="PROSITE" id="PS50055">
    <property type="entry name" value="TYR_PHOSPHATASE_PTP"/>
    <property type="match status" value="1"/>
</dbReference>
<dbReference type="STRING" id="135651.G0MKQ7"/>
<evidence type="ECO:0000259" key="2">
    <source>
        <dbReference type="PROSITE" id="PS50055"/>
    </source>
</evidence>
<dbReference type="eggNOG" id="KOG0789">
    <property type="taxonomic scope" value="Eukaryota"/>
</dbReference>
<dbReference type="Pfam" id="PF00102">
    <property type="entry name" value="Y_phosphatase"/>
    <property type="match status" value="1"/>
</dbReference>
<evidence type="ECO:0000256" key="1">
    <source>
        <dbReference type="SAM" id="MobiDB-lite"/>
    </source>
</evidence>
<name>G0MKQ7_CAEBE</name>
<protein>
    <recommendedName>
        <fullName evidence="6">Tyrosine-protein phosphatase domain-containing protein</fullName>
    </recommendedName>
</protein>
<accession>G0MKQ7</accession>
<sequence length="272" mass="30654">MSIVNNVSSSSKSSAEEDERATAGAVLGLRKKKRGDKIGTVDETFCTPAPPITHLLVEQWVQRALDAGVENLRQEFCLLRNYERPDMTTECFKTYHSSHYSESKNRYQDVPCQDQCIVQVISPPSPCDYVHAIYVGCPMDPEKNFICCQRPLSHTIPELWFMIIQRKYWPATQGEKLIVGFGISIENTSGTKPTEREPEIQITTLRISFNGTKTSVRHLHWTDWPDRGVPQCKLTCLELLSAVRGSKTPIVVHCSAGIGRTRKIVAIEYILG</sequence>
<dbReference type="SMART" id="SM00194">
    <property type="entry name" value="PTPc"/>
    <property type="match status" value="1"/>
</dbReference>
<dbReference type="PRINTS" id="PR00700">
    <property type="entry name" value="PRTYPHPHTASE"/>
</dbReference>
<dbReference type="AlphaFoldDB" id="G0MKQ7"/>
<dbReference type="GO" id="GO:0004725">
    <property type="term" value="F:protein tyrosine phosphatase activity"/>
    <property type="evidence" value="ECO:0007669"/>
    <property type="project" value="InterPro"/>
</dbReference>
<dbReference type="SUPFAM" id="SSF52799">
    <property type="entry name" value="(Phosphotyrosine protein) phosphatases II"/>
    <property type="match status" value="1"/>
</dbReference>
<dbReference type="InterPro" id="IPR052782">
    <property type="entry name" value="Oocyte-zygote_transition_reg"/>
</dbReference>
<organism evidence="5">
    <name type="scientific">Caenorhabditis brenneri</name>
    <name type="common">Nematode worm</name>
    <dbReference type="NCBI Taxonomy" id="135651"/>
    <lineage>
        <taxon>Eukaryota</taxon>
        <taxon>Metazoa</taxon>
        <taxon>Ecdysozoa</taxon>
        <taxon>Nematoda</taxon>
        <taxon>Chromadorea</taxon>
        <taxon>Rhabditida</taxon>
        <taxon>Rhabditina</taxon>
        <taxon>Rhabditomorpha</taxon>
        <taxon>Rhabditoidea</taxon>
        <taxon>Rhabditidae</taxon>
        <taxon>Peloderinae</taxon>
        <taxon>Caenorhabditis</taxon>
    </lineage>
</organism>
<evidence type="ECO:0008006" key="6">
    <source>
        <dbReference type="Google" id="ProtNLM"/>
    </source>
</evidence>
<feature type="domain" description="Tyrosine specific protein phosphatases" evidence="3">
    <location>
        <begin position="244"/>
        <end position="272"/>
    </location>
</feature>
<reference evidence="5" key="1">
    <citation type="submission" date="2011-07" db="EMBL/GenBank/DDBJ databases">
        <authorList>
            <consortium name="Caenorhabditis brenneri Sequencing and Analysis Consortium"/>
            <person name="Wilson R.K."/>
        </authorList>
    </citation>
    <scope>NUCLEOTIDE SEQUENCE [LARGE SCALE GENOMIC DNA]</scope>
    <source>
        <strain evidence="5">PB2801</strain>
    </source>
</reference>
<dbReference type="HOGENOM" id="CLU_001645_9_4_1"/>
<dbReference type="OrthoDB" id="8815311at2759"/>
<dbReference type="EMBL" id="GL379798">
    <property type="protein sequence ID" value="EGT33484.1"/>
    <property type="molecule type" value="Genomic_DNA"/>
</dbReference>
<feature type="region of interest" description="Disordered" evidence="1">
    <location>
        <begin position="1"/>
        <end position="22"/>
    </location>
</feature>
<dbReference type="InParanoid" id="G0MKQ7"/>
<feature type="domain" description="Tyrosine-protein phosphatase" evidence="2">
    <location>
        <begin position="72"/>
        <end position="272"/>
    </location>
</feature>
<dbReference type="InterPro" id="IPR000242">
    <property type="entry name" value="PTP_cat"/>
</dbReference>
<evidence type="ECO:0000313" key="4">
    <source>
        <dbReference type="EMBL" id="EGT33484.1"/>
    </source>
</evidence>
<keyword evidence="5" id="KW-1185">Reference proteome</keyword>
<evidence type="ECO:0000259" key="3">
    <source>
        <dbReference type="PROSITE" id="PS50056"/>
    </source>
</evidence>
<dbReference type="PROSITE" id="PS50056">
    <property type="entry name" value="TYR_PHOSPHATASE_2"/>
    <property type="match status" value="1"/>
</dbReference>
<dbReference type="PANTHER" id="PTHR46163">
    <property type="entry name" value="TYROSINE-PROTEIN PHOSPHATASE-RELATED"/>
    <property type="match status" value="1"/>
</dbReference>
<proteinExistence type="predicted"/>
<feature type="compositionally biased region" description="Low complexity" evidence="1">
    <location>
        <begin position="1"/>
        <end position="13"/>
    </location>
</feature>
<dbReference type="Gene3D" id="3.90.190.10">
    <property type="entry name" value="Protein tyrosine phosphatase superfamily"/>
    <property type="match status" value="2"/>
</dbReference>
<gene>
    <name evidence="4" type="ORF">CAEBREN_03280</name>
</gene>
<dbReference type="CDD" id="cd00047">
    <property type="entry name" value="PTPc"/>
    <property type="match status" value="1"/>
</dbReference>
<dbReference type="PANTHER" id="PTHR46163:SF23">
    <property type="entry name" value="PROTEIN-TYROSINE PHOSPHATASE-RELATED"/>
    <property type="match status" value="1"/>
</dbReference>